<keyword evidence="3" id="KW-1185">Reference proteome</keyword>
<proteinExistence type="predicted"/>
<dbReference type="RefSeq" id="WP_370566116.1">
    <property type="nucleotide sequence ID" value="NZ_JBFWIC010000049.1"/>
</dbReference>
<sequence>MSVSPFLPQDEAARLRAALEAGLTGYTYLADTPAV</sequence>
<dbReference type="Gene3D" id="1.10.287.3440">
    <property type="match status" value="1"/>
</dbReference>
<evidence type="ECO:0000313" key="3">
    <source>
        <dbReference type="Proteomes" id="UP001566331"/>
    </source>
</evidence>
<dbReference type="EMBL" id="JBFWIC010000049">
    <property type="protein sequence ID" value="MEZ0476754.1"/>
    <property type="molecule type" value="Genomic_DNA"/>
</dbReference>
<dbReference type="Pfam" id="PF17944">
    <property type="entry name" value="Arg_decarbox_C"/>
    <property type="match status" value="1"/>
</dbReference>
<accession>A0ABV4HVG2</accession>
<protein>
    <recommendedName>
        <fullName evidence="1">Arginine decarboxylase C-terminal helical domain-containing protein</fullName>
    </recommendedName>
</protein>
<feature type="domain" description="Arginine decarboxylase C-terminal helical" evidence="1">
    <location>
        <begin position="7"/>
        <end position="29"/>
    </location>
</feature>
<dbReference type="Proteomes" id="UP001566331">
    <property type="component" value="Unassembled WGS sequence"/>
</dbReference>
<reference evidence="2 3" key="1">
    <citation type="submission" date="2024-07" db="EMBL/GenBank/DDBJ databases">
        <title>Luteimonas salilacus sp. nov., isolated from the shore soil of Salt Lake in Tibet of China.</title>
        <authorList>
            <person name="Zhang X."/>
            <person name="Li A."/>
        </authorList>
    </citation>
    <scope>NUCLEOTIDE SEQUENCE [LARGE SCALE GENOMIC DNA]</scope>
    <source>
        <strain evidence="2 3">B3-2-R+30</strain>
    </source>
</reference>
<organism evidence="2 3">
    <name type="scientific">Luteimonas salinilitoris</name>
    <dbReference type="NCBI Taxonomy" id="3237697"/>
    <lineage>
        <taxon>Bacteria</taxon>
        <taxon>Pseudomonadati</taxon>
        <taxon>Pseudomonadota</taxon>
        <taxon>Gammaproteobacteria</taxon>
        <taxon>Lysobacterales</taxon>
        <taxon>Lysobacteraceae</taxon>
        <taxon>Luteimonas</taxon>
    </lineage>
</organism>
<dbReference type="InterPro" id="IPR041128">
    <property type="entry name" value="Arg_decarbox_C"/>
</dbReference>
<comment type="caution">
    <text evidence="2">The sequence shown here is derived from an EMBL/GenBank/DDBJ whole genome shotgun (WGS) entry which is preliminary data.</text>
</comment>
<evidence type="ECO:0000313" key="2">
    <source>
        <dbReference type="EMBL" id="MEZ0476754.1"/>
    </source>
</evidence>
<name>A0ABV4HVG2_9GAMM</name>
<evidence type="ECO:0000259" key="1">
    <source>
        <dbReference type="Pfam" id="PF17944"/>
    </source>
</evidence>
<gene>
    <name evidence="2" type="ORF">AB6713_19395</name>
</gene>